<organism evidence="3 4">
    <name type="scientific">Metarhizium rileyi (strain RCEF 4871)</name>
    <name type="common">Nomuraea rileyi</name>
    <dbReference type="NCBI Taxonomy" id="1649241"/>
    <lineage>
        <taxon>Eukaryota</taxon>
        <taxon>Fungi</taxon>
        <taxon>Dikarya</taxon>
        <taxon>Ascomycota</taxon>
        <taxon>Pezizomycotina</taxon>
        <taxon>Sordariomycetes</taxon>
        <taxon>Hypocreomycetidae</taxon>
        <taxon>Hypocreales</taxon>
        <taxon>Clavicipitaceae</taxon>
        <taxon>Metarhizium</taxon>
    </lineage>
</organism>
<dbReference type="InterPro" id="IPR052741">
    <property type="entry name" value="Mitochondrial_HTD2"/>
</dbReference>
<feature type="domain" description="FAS1-like dehydratase" evidence="2">
    <location>
        <begin position="134"/>
        <end position="199"/>
    </location>
</feature>
<dbReference type="PANTHER" id="PTHR28152:SF2">
    <property type="entry name" value="N-TERMINAL OF MAOC-LIKE DEHYDRATASE DOMAIN-CONTAINING PROTEIN"/>
    <property type="match status" value="1"/>
</dbReference>
<dbReference type="OMA" id="IHYDRRY"/>
<gene>
    <name evidence="3" type="ORF">NOR_05643</name>
</gene>
<feature type="region of interest" description="Disordered" evidence="1">
    <location>
        <begin position="17"/>
        <end position="56"/>
    </location>
</feature>
<dbReference type="InterPro" id="IPR039569">
    <property type="entry name" value="FAS1-like_DH_region"/>
</dbReference>
<evidence type="ECO:0000313" key="4">
    <source>
        <dbReference type="Proteomes" id="UP000243498"/>
    </source>
</evidence>
<protein>
    <recommendedName>
        <fullName evidence="2">FAS1-like dehydratase domain-containing protein</fullName>
    </recommendedName>
</protein>
<evidence type="ECO:0000259" key="2">
    <source>
        <dbReference type="Pfam" id="PF13452"/>
    </source>
</evidence>
<dbReference type="InterPro" id="IPR029069">
    <property type="entry name" value="HotDog_dom_sf"/>
</dbReference>
<dbReference type="AlphaFoldDB" id="A0A167CD38"/>
<dbReference type="OrthoDB" id="3257538at2759"/>
<reference evidence="3 4" key="1">
    <citation type="journal article" date="2016" name="Genome Biol. Evol.">
        <title>Divergent and convergent evolution of fungal pathogenicity.</title>
        <authorList>
            <person name="Shang Y."/>
            <person name="Xiao G."/>
            <person name="Zheng P."/>
            <person name="Cen K."/>
            <person name="Zhan S."/>
            <person name="Wang C."/>
        </authorList>
    </citation>
    <scope>NUCLEOTIDE SEQUENCE [LARGE SCALE GENOMIC DNA]</scope>
    <source>
        <strain evidence="3 4">RCEF 4871</strain>
    </source>
</reference>
<dbReference type="SUPFAM" id="SSF54637">
    <property type="entry name" value="Thioesterase/thiol ester dehydrase-isomerase"/>
    <property type="match status" value="1"/>
</dbReference>
<evidence type="ECO:0000256" key="1">
    <source>
        <dbReference type="SAM" id="MobiDB-lite"/>
    </source>
</evidence>
<dbReference type="Gene3D" id="3.10.129.10">
    <property type="entry name" value="Hotdog Thioesterase"/>
    <property type="match status" value="1"/>
</dbReference>
<sequence length="384" mass="42308">MRPLALRRIFRAKRAFTTSLPTSSSSSSSSPSSSPSSSSSSPTSSSPSSSSSASPSPEVARLLDQFQSTSFVRRRVLDATQLQRLSLMLGRPTIDDQDILTSPPAVGTPIPPGHHLVYFASDGLERDLGPDGTDTTFNAPFPFTRRMWASGSLGWSAESVKVGDEVEEHTRLVSATHKQSQSAGEMILVEVEKSIRGPRSSHISDNRTWVFRPAMDASSARRHDFAPSRELSRPPSKMADSSAQPGTFPIRELSWSPLALFRFSALTFNAHKIHYDERWSQQVEGHPGLVVHGPLNMISILDYWSDIHGGGTKPGILAYRAMSPLYAGETYTIRTTGMLDGIYKILVERDGVLCMKSEVWGDIRKTNKGMRTRRSGPKRPQMQF</sequence>
<keyword evidence="4" id="KW-1185">Reference proteome</keyword>
<dbReference type="Pfam" id="PF13452">
    <property type="entry name" value="FAS1_DH_region"/>
    <property type="match status" value="1"/>
</dbReference>
<dbReference type="GO" id="GO:0019171">
    <property type="term" value="F:(3R)-hydroxyacyl-[acyl-carrier-protein] dehydratase activity"/>
    <property type="evidence" value="ECO:0007669"/>
    <property type="project" value="TreeGrafter"/>
</dbReference>
<dbReference type="PANTHER" id="PTHR28152">
    <property type="entry name" value="HYDROXYACYL-THIOESTER DEHYDRATASE TYPE 2, MITOCHONDRIAL"/>
    <property type="match status" value="1"/>
</dbReference>
<dbReference type="Proteomes" id="UP000243498">
    <property type="component" value="Unassembled WGS sequence"/>
</dbReference>
<accession>A0A167CD38</accession>
<dbReference type="EMBL" id="AZHC01000017">
    <property type="protein sequence ID" value="OAA41061.1"/>
    <property type="molecule type" value="Genomic_DNA"/>
</dbReference>
<name>A0A167CD38_METRR</name>
<feature type="region of interest" description="Disordered" evidence="1">
    <location>
        <begin position="220"/>
        <end position="244"/>
    </location>
</feature>
<evidence type="ECO:0000313" key="3">
    <source>
        <dbReference type="EMBL" id="OAA41061.1"/>
    </source>
</evidence>
<feature type="compositionally biased region" description="Basic and acidic residues" evidence="1">
    <location>
        <begin position="220"/>
        <end position="232"/>
    </location>
</feature>
<dbReference type="STRING" id="1081105.A0A167CD38"/>
<comment type="caution">
    <text evidence="3">The sequence shown here is derived from an EMBL/GenBank/DDBJ whole genome shotgun (WGS) entry which is preliminary data.</text>
</comment>
<dbReference type="GO" id="GO:0005739">
    <property type="term" value="C:mitochondrion"/>
    <property type="evidence" value="ECO:0007669"/>
    <property type="project" value="TreeGrafter"/>
</dbReference>
<proteinExistence type="predicted"/>